<protein>
    <submittedName>
        <fullName evidence="4">HlyD family secretion protein</fullName>
    </submittedName>
</protein>
<accession>A0AAJ5RNX2</accession>
<proteinExistence type="predicted"/>
<evidence type="ECO:0000313" key="4">
    <source>
        <dbReference type="EMBL" id="WDV07424.1"/>
    </source>
</evidence>
<dbReference type="InterPro" id="IPR050465">
    <property type="entry name" value="UPF0194_transport"/>
</dbReference>
<feature type="coiled-coil region" evidence="3">
    <location>
        <begin position="100"/>
        <end position="134"/>
    </location>
</feature>
<evidence type="ECO:0000313" key="5">
    <source>
        <dbReference type="Proteomes" id="UP001219585"/>
    </source>
</evidence>
<comment type="subcellular location">
    <subcellularLocation>
        <location evidence="1">Cell envelope</location>
    </subcellularLocation>
</comment>
<reference evidence="4" key="1">
    <citation type="submission" date="2022-11" db="EMBL/GenBank/DDBJ databases">
        <title>Lysinibacillus irui.</title>
        <authorList>
            <person name="Akintayo S.O."/>
        </authorList>
    </citation>
    <scope>NUCLEOTIDE SEQUENCE</scope>
    <source>
        <strain evidence="4">IRB4-01</strain>
    </source>
</reference>
<dbReference type="RefSeq" id="WP_274795592.1">
    <property type="nucleotide sequence ID" value="NZ_CP113527.1"/>
</dbReference>
<dbReference type="GO" id="GO:0030313">
    <property type="term" value="C:cell envelope"/>
    <property type="evidence" value="ECO:0007669"/>
    <property type="project" value="UniProtKB-SubCell"/>
</dbReference>
<dbReference type="EMBL" id="CP113527">
    <property type="protein sequence ID" value="WDV07424.1"/>
    <property type="molecule type" value="Genomic_DNA"/>
</dbReference>
<dbReference type="AlphaFoldDB" id="A0AAJ5RNX2"/>
<evidence type="ECO:0000256" key="1">
    <source>
        <dbReference type="ARBA" id="ARBA00004196"/>
    </source>
</evidence>
<dbReference type="KEGG" id="liu:OU989_02780"/>
<evidence type="ECO:0000256" key="3">
    <source>
        <dbReference type="SAM" id="Coils"/>
    </source>
</evidence>
<dbReference type="PANTHER" id="PTHR32347">
    <property type="entry name" value="EFFLUX SYSTEM COMPONENT YKNX-RELATED"/>
    <property type="match status" value="1"/>
</dbReference>
<feature type="coiled-coil region" evidence="3">
    <location>
        <begin position="172"/>
        <end position="199"/>
    </location>
</feature>
<keyword evidence="2 3" id="KW-0175">Coiled coil</keyword>
<organism evidence="4 5">
    <name type="scientific">Lysinibacillus irui</name>
    <dbReference type="NCBI Taxonomy" id="2998077"/>
    <lineage>
        <taxon>Bacteria</taxon>
        <taxon>Bacillati</taxon>
        <taxon>Bacillota</taxon>
        <taxon>Bacilli</taxon>
        <taxon>Bacillales</taxon>
        <taxon>Bacillaceae</taxon>
        <taxon>Lysinibacillus</taxon>
    </lineage>
</organism>
<dbReference type="Gene3D" id="2.40.30.170">
    <property type="match status" value="1"/>
</dbReference>
<sequence>MMAWIKARPWTSLTIVLAMLVIGINAYFVFKDDSSVTRSYFIDEFQKAHIGTNKERVNKETIVAPAEIYTITADATSLSAVNVKRGQKVMMNDLLATYQTDEVDEELTKLESERTAYETELSDLQDALDQIEDEYGDGSDPKSSINTDQMNDKLSVTLKLELAQQNSPSTAVALLNRHIAETNRQIALIEAQITQIQSRQGIVSPIDGVVSAIKEDAGALTFEIYSNEKAMYAYLSESEWQKVEEGQTVDFKVKHVKDDALSGVVLEKQMIATDDQTFWANELAKTAALPQPTNYEVKLQQDAPLEDIPFSTTGKASIIVNEAFDSYKVDKSWLATTKKGNKKLYIINQDGKIQLIDINVQFNTAKSAIFMDYVDEGTPMLTNEKRNIEAYTFRTLPVEKIQWNHFKDLTWKQYVKYIVF</sequence>
<name>A0AAJ5RNX2_9BACI</name>
<gene>
    <name evidence="4" type="ORF">OU989_02780</name>
</gene>
<dbReference type="Proteomes" id="UP001219585">
    <property type="component" value="Chromosome"/>
</dbReference>
<evidence type="ECO:0000256" key="2">
    <source>
        <dbReference type="ARBA" id="ARBA00023054"/>
    </source>
</evidence>